<dbReference type="InterPro" id="IPR007434">
    <property type="entry name" value="FemAB-like"/>
</dbReference>
<dbReference type="Proteomes" id="UP000199632">
    <property type="component" value="Unassembled WGS sequence"/>
</dbReference>
<organism evidence="1 2">
    <name type="scientific">Asanoa ishikariensis</name>
    <dbReference type="NCBI Taxonomy" id="137265"/>
    <lineage>
        <taxon>Bacteria</taxon>
        <taxon>Bacillati</taxon>
        <taxon>Actinomycetota</taxon>
        <taxon>Actinomycetes</taxon>
        <taxon>Micromonosporales</taxon>
        <taxon>Micromonosporaceae</taxon>
        <taxon>Asanoa</taxon>
    </lineage>
</organism>
<gene>
    <name evidence="1" type="ORF">SAMN05421684_5414</name>
</gene>
<dbReference type="SUPFAM" id="SSF55729">
    <property type="entry name" value="Acyl-CoA N-acyltransferases (Nat)"/>
    <property type="match status" value="1"/>
</dbReference>
<dbReference type="AlphaFoldDB" id="A0A1H3TB55"/>
<evidence type="ECO:0000313" key="1">
    <source>
        <dbReference type="EMBL" id="SDZ47167.1"/>
    </source>
</evidence>
<dbReference type="PANTHER" id="PTHR47017">
    <property type="entry name" value="ACYL-COA"/>
    <property type="match status" value="1"/>
</dbReference>
<accession>A0A1H3TB55</accession>
<sequence>MDAAVRVEDRTRLDDDLLDELGVASTRFYRAELERIQLAQRGHGTTTYAVARDAAGRAVGMLPVYVTTPPWHPVSDPDALFGYGGSTLCVAGSYGLYENYLTAPAAPVATALVERARALARAAGSPHVMLPHLDAAQAGWLDGYDAVAAAECDKAVLPVTWRSFEEYVSWLPARRRTPVRRERSRFRDSGVEVRERPMSEVAGELAPLLAATERRYGHAADPRQIEFHYTLLAMDLADDFVALVAYLADRPVACSLLLACGDRWISKAWGCDYAAAGNQFLYFNLLFYEPVRRAIERDIAVLDYGTGGLETKTQRGCVREPLRTVLVAADR</sequence>
<dbReference type="Pfam" id="PF04339">
    <property type="entry name" value="FemAB_like"/>
    <property type="match status" value="1"/>
</dbReference>
<name>A0A1H3TB55_9ACTN</name>
<keyword evidence="2" id="KW-1185">Reference proteome</keyword>
<dbReference type="InterPro" id="IPR016181">
    <property type="entry name" value="Acyl_CoA_acyltransferase"/>
</dbReference>
<evidence type="ECO:0000313" key="2">
    <source>
        <dbReference type="Proteomes" id="UP000199632"/>
    </source>
</evidence>
<proteinExistence type="predicted"/>
<dbReference type="PANTHER" id="PTHR47017:SF1">
    <property type="entry name" value="ACYL-COA"/>
    <property type="match status" value="1"/>
</dbReference>
<dbReference type="STRING" id="137265.SAMN05421684_5414"/>
<dbReference type="OrthoDB" id="8181984at2"/>
<protein>
    <submittedName>
        <fullName evidence="1">Peptidogalycan biosysnthesis/recognition</fullName>
    </submittedName>
</protein>
<dbReference type="Gene3D" id="3.40.630.30">
    <property type="match status" value="1"/>
</dbReference>
<dbReference type="EMBL" id="FNQB01000003">
    <property type="protein sequence ID" value="SDZ47167.1"/>
    <property type="molecule type" value="Genomic_DNA"/>
</dbReference>
<dbReference type="RefSeq" id="WP_090798786.1">
    <property type="nucleotide sequence ID" value="NZ_BOND01000002.1"/>
</dbReference>
<reference evidence="2" key="1">
    <citation type="submission" date="2016-10" db="EMBL/GenBank/DDBJ databases">
        <authorList>
            <person name="Varghese N."/>
            <person name="Submissions S."/>
        </authorList>
    </citation>
    <scope>NUCLEOTIDE SEQUENCE [LARGE SCALE GENOMIC DNA]</scope>
    <source>
        <strain evidence="2">DSM 44718</strain>
    </source>
</reference>